<evidence type="ECO:0000313" key="1">
    <source>
        <dbReference type="EMBL" id="KAK3780414.1"/>
    </source>
</evidence>
<accession>A0AAE1A301</accession>
<protein>
    <submittedName>
        <fullName evidence="1">Uncharacterized protein</fullName>
    </submittedName>
</protein>
<organism evidence="1 2">
    <name type="scientific">Elysia crispata</name>
    <name type="common">lettuce slug</name>
    <dbReference type="NCBI Taxonomy" id="231223"/>
    <lineage>
        <taxon>Eukaryota</taxon>
        <taxon>Metazoa</taxon>
        <taxon>Spiralia</taxon>
        <taxon>Lophotrochozoa</taxon>
        <taxon>Mollusca</taxon>
        <taxon>Gastropoda</taxon>
        <taxon>Heterobranchia</taxon>
        <taxon>Euthyneura</taxon>
        <taxon>Panpulmonata</taxon>
        <taxon>Sacoglossa</taxon>
        <taxon>Placobranchoidea</taxon>
        <taxon>Plakobranchidae</taxon>
        <taxon>Elysia</taxon>
    </lineage>
</organism>
<dbReference type="AlphaFoldDB" id="A0AAE1A301"/>
<name>A0AAE1A301_9GAST</name>
<dbReference type="Proteomes" id="UP001283361">
    <property type="component" value="Unassembled WGS sequence"/>
</dbReference>
<reference evidence="1" key="1">
    <citation type="journal article" date="2023" name="G3 (Bethesda)">
        <title>A reference genome for the long-term kleptoplast-retaining sea slug Elysia crispata morphotype clarki.</title>
        <authorList>
            <person name="Eastman K.E."/>
            <person name="Pendleton A.L."/>
            <person name="Shaikh M.A."/>
            <person name="Suttiyut T."/>
            <person name="Ogas R."/>
            <person name="Tomko P."/>
            <person name="Gavelis G."/>
            <person name="Widhalm J.R."/>
            <person name="Wisecaver J.H."/>
        </authorList>
    </citation>
    <scope>NUCLEOTIDE SEQUENCE</scope>
    <source>
        <strain evidence="1">ECLA1</strain>
    </source>
</reference>
<dbReference type="EMBL" id="JAWDGP010002732">
    <property type="protein sequence ID" value="KAK3780414.1"/>
    <property type="molecule type" value="Genomic_DNA"/>
</dbReference>
<gene>
    <name evidence="1" type="ORF">RRG08_062035</name>
</gene>
<comment type="caution">
    <text evidence="1">The sequence shown here is derived from an EMBL/GenBank/DDBJ whole genome shotgun (WGS) entry which is preliminary data.</text>
</comment>
<keyword evidence="2" id="KW-1185">Reference proteome</keyword>
<evidence type="ECO:0000313" key="2">
    <source>
        <dbReference type="Proteomes" id="UP001283361"/>
    </source>
</evidence>
<proteinExistence type="predicted"/>
<sequence length="83" mass="9403">MYMKRQGGKVAKASRQYRCHVPNISNLAEEIARRKASFLPLSCPKIKPTASLVTECINFLQLPPQRMSHQVEPRGYPEGISFT</sequence>